<keyword evidence="2" id="KW-1185">Reference proteome</keyword>
<gene>
    <name evidence="1" type="ORF">FHS79_003176</name>
</gene>
<proteinExistence type="predicted"/>
<reference evidence="1 2" key="1">
    <citation type="submission" date="2020-08" db="EMBL/GenBank/DDBJ databases">
        <title>Genomic Encyclopedia of Type Strains, Phase IV (KMG-IV): sequencing the most valuable type-strain genomes for metagenomic binning, comparative biology and taxonomic classification.</title>
        <authorList>
            <person name="Goeker M."/>
        </authorList>
    </citation>
    <scope>NUCLEOTIDE SEQUENCE [LARGE SCALE GENOMIC DNA]</scope>
    <source>
        <strain evidence="1 2">DSM 102189</strain>
    </source>
</reference>
<evidence type="ECO:0000313" key="2">
    <source>
        <dbReference type="Proteomes" id="UP000538147"/>
    </source>
</evidence>
<dbReference type="AlphaFoldDB" id="A0A841LJ42"/>
<protein>
    <submittedName>
        <fullName evidence="1">Uncharacterized protein</fullName>
    </submittedName>
</protein>
<organism evidence="1 2">
    <name type="scientific">Polymorphobacter multimanifer</name>
    <dbReference type="NCBI Taxonomy" id="1070431"/>
    <lineage>
        <taxon>Bacteria</taxon>
        <taxon>Pseudomonadati</taxon>
        <taxon>Pseudomonadota</taxon>
        <taxon>Alphaproteobacteria</taxon>
        <taxon>Sphingomonadales</taxon>
        <taxon>Sphingosinicellaceae</taxon>
        <taxon>Polymorphobacter</taxon>
    </lineage>
</organism>
<evidence type="ECO:0000313" key="1">
    <source>
        <dbReference type="EMBL" id="MBB6228978.1"/>
    </source>
</evidence>
<dbReference type="RefSeq" id="WP_184202294.1">
    <property type="nucleotide sequence ID" value="NZ_BMOX01000124.1"/>
</dbReference>
<accession>A0A841LJ42</accession>
<dbReference type="Proteomes" id="UP000538147">
    <property type="component" value="Unassembled WGS sequence"/>
</dbReference>
<dbReference type="EMBL" id="JACIIV010000029">
    <property type="protein sequence ID" value="MBB6228978.1"/>
    <property type="molecule type" value="Genomic_DNA"/>
</dbReference>
<comment type="caution">
    <text evidence="1">The sequence shown here is derived from an EMBL/GenBank/DDBJ whole genome shotgun (WGS) entry which is preliminary data.</text>
</comment>
<name>A0A841LJ42_9SPHN</name>
<sequence>MDAVADAAGQEGERPPFYVSEESQQHKFTCAACNEYNDVIGRFAYCSACGTRNDLAVFRSDMAALRTIATAEKSGQAVWDAVSAFDNLVGQYTKQFLDVVPLSKRRAERLQRGRCHDLDATLDVLQWFDINLITGLATGEVAFLKRMFLRRHVCEHKGGEVDQAYLDASGDTSVRLKQHICESMEDVHRLISGLDRMAQRLHDGFHELLPPLERPIRAYAERLARQKAYGEGR</sequence>